<sequence length="51" mass="6155">MEDKEFKNVLVSFFSETKKTGWGKNEIVTQIKELYIEFLESRLEFYLEEST</sequence>
<dbReference type="AlphaFoldDB" id="A0A6M3JBF3"/>
<organism evidence="1">
    <name type="scientific">viral metagenome</name>
    <dbReference type="NCBI Taxonomy" id="1070528"/>
    <lineage>
        <taxon>unclassified sequences</taxon>
        <taxon>metagenomes</taxon>
        <taxon>organismal metagenomes</taxon>
    </lineage>
</organism>
<evidence type="ECO:0000313" key="2">
    <source>
        <dbReference type="EMBL" id="QJA78112.1"/>
    </source>
</evidence>
<dbReference type="EMBL" id="MT142321">
    <property type="protein sequence ID" value="QJA78112.1"/>
    <property type="molecule type" value="Genomic_DNA"/>
</dbReference>
<proteinExistence type="predicted"/>
<name>A0A6M3JBF3_9ZZZZ</name>
<evidence type="ECO:0000313" key="1">
    <source>
        <dbReference type="EMBL" id="QJA66648.1"/>
    </source>
</evidence>
<gene>
    <name evidence="2" type="ORF">MM415A01130_0004</name>
    <name evidence="1" type="ORF">MM415B00340_0032</name>
</gene>
<dbReference type="EMBL" id="MT141558">
    <property type="protein sequence ID" value="QJA66648.1"/>
    <property type="molecule type" value="Genomic_DNA"/>
</dbReference>
<reference evidence="1" key="1">
    <citation type="submission" date="2020-03" db="EMBL/GenBank/DDBJ databases">
        <title>The deep terrestrial virosphere.</title>
        <authorList>
            <person name="Holmfeldt K."/>
            <person name="Nilsson E."/>
            <person name="Simone D."/>
            <person name="Lopez-Fernandez M."/>
            <person name="Wu X."/>
            <person name="de Brujin I."/>
            <person name="Lundin D."/>
            <person name="Andersson A."/>
            <person name="Bertilsson S."/>
            <person name="Dopson M."/>
        </authorList>
    </citation>
    <scope>NUCLEOTIDE SEQUENCE</scope>
    <source>
        <strain evidence="2">MM415A01130</strain>
        <strain evidence="1">MM415B00340</strain>
    </source>
</reference>
<accession>A0A6M3JBF3</accession>
<protein>
    <submittedName>
        <fullName evidence="1">Uncharacterized protein</fullName>
    </submittedName>
</protein>